<comment type="function">
    <text evidence="11">Plays a role in the regulation of centrosome and Golgi apparatus positioning, with consequences on cell shape and cell migration.</text>
</comment>
<dbReference type="SUPFAM" id="SSF69340">
    <property type="entry name" value="C-terminal domain of adenylylcyclase associated protein"/>
    <property type="match status" value="1"/>
</dbReference>
<evidence type="ECO:0000256" key="5">
    <source>
        <dbReference type="ARBA" id="ARBA00009646"/>
    </source>
</evidence>
<dbReference type="PANTHER" id="PTHR16052:SF0">
    <property type="entry name" value="TBCC DOMAIN-CONTAINING PROTEIN 1"/>
    <property type="match status" value="1"/>
</dbReference>
<dbReference type="Gene3D" id="2.160.20.70">
    <property type="match status" value="1"/>
</dbReference>
<comment type="similarity">
    <text evidence="5">Belongs to the beta/gamma-crystallin family.</text>
</comment>
<protein>
    <recommendedName>
        <fullName evidence="6">TBCC domain-containing protein 1</fullName>
    </recommendedName>
</protein>
<comment type="similarity">
    <text evidence="4">Belongs to the TBCC family.</text>
</comment>
<comment type="subcellular location">
    <subcellularLocation>
        <location evidence="2">Cytoplasm</location>
        <location evidence="2">Cytoskeleton</location>
        <location evidence="2">Microtubule organizing center</location>
        <location evidence="2">Centrosome</location>
    </subcellularLocation>
    <subcellularLocation>
        <location evidence="3">Cytoplasm</location>
        <location evidence="3">Cytoskeleton</location>
        <location evidence="3">Spindle pole</location>
    </subcellularLocation>
</comment>
<dbReference type="PROSITE" id="PS50915">
    <property type="entry name" value="CRYSTALLIN_BETA_GAMMA"/>
    <property type="match status" value="3"/>
</dbReference>
<dbReference type="Proteomes" id="UP000710432">
    <property type="component" value="Unassembled WGS sequence"/>
</dbReference>
<proteinExistence type="inferred from homology"/>
<dbReference type="EMBL" id="JAATJU010024100">
    <property type="protein sequence ID" value="KAH0506419.1"/>
    <property type="molecule type" value="Genomic_DNA"/>
</dbReference>
<evidence type="ECO:0000256" key="2">
    <source>
        <dbReference type="ARBA" id="ARBA00004300"/>
    </source>
</evidence>
<evidence type="ECO:0000256" key="4">
    <source>
        <dbReference type="ARBA" id="ARBA00008848"/>
    </source>
</evidence>
<feature type="domain" description="Beta/gamma crystallin 'Greek key'" evidence="12">
    <location>
        <begin position="703"/>
        <end position="745"/>
    </location>
</feature>
<dbReference type="InterPro" id="IPR016098">
    <property type="entry name" value="CAP/MinC_C"/>
</dbReference>
<dbReference type="PROSITE" id="PS51329">
    <property type="entry name" value="C_CAP_COFACTOR_C"/>
    <property type="match status" value="1"/>
</dbReference>
<evidence type="ECO:0000256" key="6">
    <source>
        <dbReference type="ARBA" id="ARBA00017559"/>
    </source>
</evidence>
<name>A0A8J6G9A7_MICOH</name>
<evidence type="ECO:0000256" key="11">
    <source>
        <dbReference type="ARBA" id="ARBA00058452"/>
    </source>
</evidence>
<evidence type="ECO:0000313" key="15">
    <source>
        <dbReference type="Proteomes" id="UP000710432"/>
    </source>
</evidence>
<dbReference type="SMART" id="SM00673">
    <property type="entry name" value="CARP"/>
    <property type="match status" value="2"/>
</dbReference>
<evidence type="ECO:0000259" key="13">
    <source>
        <dbReference type="PROSITE" id="PS51329"/>
    </source>
</evidence>
<reference evidence="14" key="1">
    <citation type="submission" date="2020-03" db="EMBL/GenBank/DDBJ databases">
        <title>Studies in the Genomics of Life Span.</title>
        <authorList>
            <person name="Glass D."/>
        </authorList>
    </citation>
    <scope>NUCLEOTIDE SEQUENCE</scope>
    <source>
        <strain evidence="14">LTLLF</strain>
        <tissue evidence="14">Muscle</tissue>
    </source>
</reference>
<dbReference type="SMART" id="SM00247">
    <property type="entry name" value="XTALbg"/>
    <property type="match status" value="2"/>
</dbReference>
<evidence type="ECO:0000256" key="10">
    <source>
        <dbReference type="ARBA" id="ARBA00023212"/>
    </source>
</evidence>
<dbReference type="InterPro" id="IPR012945">
    <property type="entry name" value="Tubulin-bd_cofactor_C_dom"/>
</dbReference>
<dbReference type="InterPro" id="IPR017901">
    <property type="entry name" value="C-CAP_CF_C-like"/>
</dbReference>
<dbReference type="InterPro" id="IPR036223">
    <property type="entry name" value="CAP_C_sf"/>
</dbReference>
<dbReference type="AlphaFoldDB" id="A0A8J6G9A7"/>
<dbReference type="Pfam" id="PF07986">
    <property type="entry name" value="TBCC"/>
    <property type="match status" value="1"/>
</dbReference>
<evidence type="ECO:0000256" key="8">
    <source>
        <dbReference type="ARBA" id="ARBA00022613"/>
    </source>
</evidence>
<dbReference type="GO" id="GO:0031616">
    <property type="term" value="C:spindle pole centrosome"/>
    <property type="evidence" value="ECO:0007669"/>
    <property type="project" value="TreeGrafter"/>
</dbReference>
<dbReference type="Pfam" id="PF00030">
    <property type="entry name" value="Crystall"/>
    <property type="match status" value="2"/>
</dbReference>
<accession>A0A8J6G9A7</accession>
<comment type="function">
    <text evidence="1">Crystallins are the dominant structural components of the vertebrate eye lens.</text>
</comment>
<dbReference type="GO" id="GO:0005212">
    <property type="term" value="F:structural constituent of eye lens"/>
    <property type="evidence" value="ECO:0007669"/>
    <property type="project" value="UniProtKB-KW"/>
</dbReference>
<comment type="caution">
    <text evidence="14">The sequence shown here is derived from an EMBL/GenBank/DDBJ whole genome shotgun (WGS) entry which is preliminary data.</text>
</comment>
<keyword evidence="7" id="KW-0963">Cytoplasm</keyword>
<keyword evidence="8" id="KW-0273">Eye lens protein</keyword>
<dbReference type="InterPro" id="IPR039589">
    <property type="entry name" value="TBCC1"/>
</dbReference>
<dbReference type="FunFam" id="2.60.20.10:FF:000003">
    <property type="entry name" value="Crystallin gamma S"/>
    <property type="match status" value="1"/>
</dbReference>
<dbReference type="InterPro" id="IPR006599">
    <property type="entry name" value="CARP_motif"/>
</dbReference>
<keyword evidence="9" id="KW-0677">Repeat</keyword>
<dbReference type="FunFam" id="2.160.20.70:FF:000005">
    <property type="entry name" value="TBCC domain-containing protein 1"/>
    <property type="match status" value="1"/>
</dbReference>
<gene>
    <name evidence="14" type="ORF">LTLLF_173195</name>
</gene>
<dbReference type="GO" id="GO:0051684">
    <property type="term" value="P:maintenance of Golgi location"/>
    <property type="evidence" value="ECO:0007669"/>
    <property type="project" value="TreeGrafter"/>
</dbReference>
<dbReference type="Gene3D" id="2.60.20.10">
    <property type="entry name" value="Crystallins"/>
    <property type="match status" value="2"/>
</dbReference>
<evidence type="ECO:0000256" key="3">
    <source>
        <dbReference type="ARBA" id="ARBA00004647"/>
    </source>
</evidence>
<feature type="domain" description="C-CAP/cofactor C-like" evidence="13">
    <location>
        <begin position="304"/>
        <end position="435"/>
    </location>
</feature>
<dbReference type="GO" id="GO:0001654">
    <property type="term" value="P:eye development"/>
    <property type="evidence" value="ECO:0007669"/>
    <property type="project" value="UniProtKB-ARBA"/>
</dbReference>
<evidence type="ECO:0000259" key="12">
    <source>
        <dbReference type="PROSITE" id="PS50915"/>
    </source>
</evidence>
<feature type="domain" description="Beta/gamma crystallin 'Greek key'" evidence="12">
    <location>
        <begin position="613"/>
        <end position="655"/>
    </location>
</feature>
<dbReference type="InterPro" id="IPR011024">
    <property type="entry name" value="G_crystallin-like"/>
</dbReference>
<evidence type="ECO:0000313" key="14">
    <source>
        <dbReference type="EMBL" id="KAH0506419.1"/>
    </source>
</evidence>
<keyword evidence="10" id="KW-0206">Cytoskeleton</keyword>
<dbReference type="SUPFAM" id="SSF49695">
    <property type="entry name" value="gamma-Crystallin-like"/>
    <property type="match status" value="1"/>
</dbReference>
<evidence type="ECO:0000256" key="1">
    <source>
        <dbReference type="ARBA" id="ARBA00003689"/>
    </source>
</evidence>
<sequence length="746" mass="85428">MDQSGVLLWVKAEPFIVGVLQFPPPSKFSLHYLRKIATYVRTRATEGAYPRLSWSTWRHIACGKLQLAKELAWLYFEIFDNLSVRTPEERLEWSEILSSCTTEEEVEKQRSQLSVDTLQFLLFLYIQQLNKISLRTSLIGEEWPSSRSRPQSPSLTERASCHSKNWNDYSHQAFVCDHLSDLLELLLDPGQLSASFHSTHSSVLSREAILALSFLIEGTVSRTRKVYPLHELALWQPLHADSGFSKVSKTFSLYKLEAWLRASLTTNPFGPSACLKSGKKLAWAHQVEGTTKRAKIACNTHVSPLLHRIVLMSQVYKQTLAKSSDTLVGAHFRVHRCNESFIYLLSPLRSVTIEKCRNSTFVLGPVETALHLHDCENVEVIAVCHRLSISSTAGCTFHVLTPSRPLILSGNQRATFAPFHTHYPMLEDHMARTGLATVPNYWDNPMVVCRESSDTSVFQLLPPCEFYVFIIPFEMEGDTAEIPGGLPAAYQKALAQREEKIQIWQKTVKEARLTKEQRKQFQLLVENKFYEWLTNTGHRQQLDSLVPHTASKQVPGWDPHGATVTTPESNSYGPPISFYEDKHFQGRRYDCECDCADFYSYLSRCNSIRVEGGTWAVYERPNFAGHVYILPQGEYPEYQRWMGLNDRLGSCRAIHLASGGQYKIQLFEKGDFNGQMHETTEDCPSTMEQFRMREVHSCKVLEGTWIFYELPNYRGRQYLLDKKEYRKPIDWGATSPAVQSLRRITE</sequence>
<feature type="domain" description="Beta/gamma crystallin 'Greek key'" evidence="12">
    <location>
        <begin position="574"/>
        <end position="612"/>
    </location>
</feature>
<dbReference type="PRINTS" id="PR01367">
    <property type="entry name" value="BGCRYSTALLIN"/>
</dbReference>
<dbReference type="GO" id="GO:0051661">
    <property type="term" value="P:maintenance of centrosome location"/>
    <property type="evidence" value="ECO:0007669"/>
    <property type="project" value="TreeGrafter"/>
</dbReference>
<dbReference type="PANTHER" id="PTHR16052">
    <property type="entry name" value="TBCC DOMAIN-CONTAINING PROTEIN 1"/>
    <property type="match status" value="1"/>
</dbReference>
<dbReference type="FunFam" id="2.60.20.10:FF:000001">
    <property type="entry name" value="Crystallin gamma S"/>
    <property type="match status" value="1"/>
</dbReference>
<evidence type="ECO:0000256" key="9">
    <source>
        <dbReference type="ARBA" id="ARBA00022737"/>
    </source>
</evidence>
<dbReference type="InterPro" id="IPR001064">
    <property type="entry name" value="Beta/gamma_crystallin"/>
</dbReference>
<evidence type="ECO:0000256" key="7">
    <source>
        <dbReference type="ARBA" id="ARBA00022490"/>
    </source>
</evidence>
<organism evidence="14 15">
    <name type="scientific">Microtus ochrogaster</name>
    <name type="common">Prairie vole</name>
    <dbReference type="NCBI Taxonomy" id="79684"/>
    <lineage>
        <taxon>Eukaryota</taxon>
        <taxon>Metazoa</taxon>
        <taxon>Chordata</taxon>
        <taxon>Craniata</taxon>
        <taxon>Vertebrata</taxon>
        <taxon>Euteleostomi</taxon>
        <taxon>Mammalia</taxon>
        <taxon>Eutheria</taxon>
        <taxon>Euarchontoglires</taxon>
        <taxon>Glires</taxon>
        <taxon>Rodentia</taxon>
        <taxon>Myomorpha</taxon>
        <taxon>Muroidea</taxon>
        <taxon>Cricetidae</taxon>
        <taxon>Arvicolinae</taxon>
        <taxon>Microtus</taxon>
    </lineage>
</organism>